<comment type="caution">
    <text evidence="1">The sequence shown here is derived from an EMBL/GenBank/DDBJ whole genome shotgun (WGS) entry which is preliminary data.</text>
</comment>
<gene>
    <name evidence="1" type="ORF">KHLLAP_LOCUS9876</name>
</gene>
<evidence type="ECO:0000313" key="2">
    <source>
        <dbReference type="Proteomes" id="UP001295740"/>
    </source>
</evidence>
<accession>A0AAI8YLM5</accession>
<dbReference type="EMBL" id="CAUWAG010000012">
    <property type="protein sequence ID" value="CAJ2509408.1"/>
    <property type="molecule type" value="Genomic_DNA"/>
</dbReference>
<reference evidence="1" key="1">
    <citation type="submission" date="2023-10" db="EMBL/GenBank/DDBJ databases">
        <authorList>
            <person name="Hackl T."/>
        </authorList>
    </citation>
    <scope>NUCLEOTIDE SEQUENCE</scope>
</reference>
<dbReference type="GO" id="GO:0006044">
    <property type="term" value="P:N-acetylglucosamine metabolic process"/>
    <property type="evidence" value="ECO:0007669"/>
    <property type="project" value="TreeGrafter"/>
</dbReference>
<dbReference type="AlphaFoldDB" id="A0AAI8YLM5"/>
<dbReference type="PANTHER" id="PTHR35020:SF4">
    <property type="entry name" value="N-ACETYLGLUCOSAMINE-INDUCED PROTEIN 1"/>
    <property type="match status" value="1"/>
</dbReference>
<dbReference type="GO" id="GO:0005737">
    <property type="term" value="C:cytoplasm"/>
    <property type="evidence" value="ECO:0007669"/>
    <property type="project" value="TreeGrafter"/>
</dbReference>
<name>A0AAI8YLM5_9PEZI</name>
<sequence>MLSEDTPFSNLSDYKILWNDWPYGIDIDITYLVVWTKFEMGSPSEDISSSVRADIEKRRIIWFKNWASLKSVDGIEHFYVMLYEATKDFIDRFTQGDCALAEKLQGHGTIVSDVS</sequence>
<protein>
    <submittedName>
        <fullName evidence="1">Uu.00g144340.m01.CDS01</fullName>
    </submittedName>
</protein>
<evidence type="ECO:0000313" key="1">
    <source>
        <dbReference type="EMBL" id="CAJ2509408.1"/>
    </source>
</evidence>
<proteinExistence type="predicted"/>
<dbReference type="InterPro" id="IPR022036">
    <property type="entry name" value="DUF3605"/>
</dbReference>
<dbReference type="Pfam" id="PF12239">
    <property type="entry name" value="DUF3605"/>
    <property type="match status" value="1"/>
</dbReference>
<organism evidence="1 2">
    <name type="scientific">Anthostomella pinea</name>
    <dbReference type="NCBI Taxonomy" id="933095"/>
    <lineage>
        <taxon>Eukaryota</taxon>
        <taxon>Fungi</taxon>
        <taxon>Dikarya</taxon>
        <taxon>Ascomycota</taxon>
        <taxon>Pezizomycotina</taxon>
        <taxon>Sordariomycetes</taxon>
        <taxon>Xylariomycetidae</taxon>
        <taxon>Xylariales</taxon>
        <taxon>Xylariaceae</taxon>
        <taxon>Anthostomella</taxon>
    </lineage>
</organism>
<dbReference type="PANTHER" id="PTHR35020">
    <property type="entry name" value="N-ACETYLGLUCOSAMINE-INDUCED PROTEIN 1"/>
    <property type="match status" value="1"/>
</dbReference>
<keyword evidence="2" id="KW-1185">Reference proteome</keyword>
<dbReference type="Proteomes" id="UP001295740">
    <property type="component" value="Unassembled WGS sequence"/>
</dbReference>